<proteinExistence type="predicted"/>
<sequence>MEWCFLRWEMWKGIGKIVANLIYTHISDLTRSRKGLTRSRRSITVLDGRKEAEDRW</sequence>
<reference evidence="2" key="1">
    <citation type="journal article" date="2016" name="Nature">
        <title>The genome of the seagrass Zostera marina reveals angiosperm adaptation to the sea.</title>
        <authorList>
            <person name="Olsen J.L."/>
            <person name="Rouze P."/>
            <person name="Verhelst B."/>
            <person name="Lin Y.-C."/>
            <person name="Bayer T."/>
            <person name="Collen J."/>
            <person name="Dattolo E."/>
            <person name="De Paoli E."/>
            <person name="Dittami S."/>
            <person name="Maumus F."/>
            <person name="Michel G."/>
            <person name="Kersting A."/>
            <person name="Lauritano C."/>
            <person name="Lohaus R."/>
            <person name="Toepel M."/>
            <person name="Tonon T."/>
            <person name="Vanneste K."/>
            <person name="Amirebrahimi M."/>
            <person name="Brakel J."/>
            <person name="Bostroem C."/>
            <person name="Chovatia M."/>
            <person name="Grimwood J."/>
            <person name="Jenkins J.W."/>
            <person name="Jueterbock A."/>
            <person name="Mraz A."/>
            <person name="Stam W.T."/>
            <person name="Tice H."/>
            <person name="Bornberg-Bauer E."/>
            <person name="Green P.J."/>
            <person name="Pearson G.A."/>
            <person name="Procaccini G."/>
            <person name="Duarte C.M."/>
            <person name="Schmutz J."/>
            <person name="Reusch T.B.H."/>
            <person name="Van de Peer Y."/>
        </authorList>
    </citation>
    <scope>NUCLEOTIDE SEQUENCE [LARGE SCALE GENOMIC DNA]</scope>
    <source>
        <strain evidence="2">cv. Finnish</strain>
    </source>
</reference>
<dbReference type="AlphaFoldDB" id="A0A0K9NV36"/>
<accession>A0A0K9NV36</accession>
<gene>
    <name evidence="1" type="ORF">ZOSMA_59G00600</name>
</gene>
<keyword evidence="2" id="KW-1185">Reference proteome</keyword>
<dbReference type="EMBL" id="LFYR01001622">
    <property type="protein sequence ID" value="KMZ60498.1"/>
    <property type="molecule type" value="Genomic_DNA"/>
</dbReference>
<protein>
    <submittedName>
        <fullName evidence="1">Uncharacterized protein</fullName>
    </submittedName>
</protein>
<organism evidence="1 2">
    <name type="scientific">Zostera marina</name>
    <name type="common">Eelgrass</name>
    <dbReference type="NCBI Taxonomy" id="29655"/>
    <lineage>
        <taxon>Eukaryota</taxon>
        <taxon>Viridiplantae</taxon>
        <taxon>Streptophyta</taxon>
        <taxon>Embryophyta</taxon>
        <taxon>Tracheophyta</taxon>
        <taxon>Spermatophyta</taxon>
        <taxon>Magnoliopsida</taxon>
        <taxon>Liliopsida</taxon>
        <taxon>Zosteraceae</taxon>
        <taxon>Zostera</taxon>
    </lineage>
</organism>
<evidence type="ECO:0000313" key="1">
    <source>
        <dbReference type="EMBL" id="KMZ60498.1"/>
    </source>
</evidence>
<evidence type="ECO:0000313" key="2">
    <source>
        <dbReference type="Proteomes" id="UP000036987"/>
    </source>
</evidence>
<name>A0A0K9NV36_ZOSMR</name>
<comment type="caution">
    <text evidence="1">The sequence shown here is derived from an EMBL/GenBank/DDBJ whole genome shotgun (WGS) entry which is preliminary data.</text>
</comment>
<dbReference type="Proteomes" id="UP000036987">
    <property type="component" value="Unassembled WGS sequence"/>
</dbReference>